<name>A0ABV5M3E7_9ACTN</name>
<evidence type="ECO:0008006" key="4">
    <source>
        <dbReference type="Google" id="ProtNLM"/>
    </source>
</evidence>
<dbReference type="EMBL" id="JBHMCA010000020">
    <property type="protein sequence ID" value="MFB9443382.1"/>
    <property type="molecule type" value="Genomic_DNA"/>
</dbReference>
<evidence type="ECO:0000256" key="1">
    <source>
        <dbReference type="SAM" id="MobiDB-lite"/>
    </source>
</evidence>
<comment type="caution">
    <text evidence="2">The sequence shown here is derived from an EMBL/GenBank/DDBJ whole genome shotgun (WGS) entry which is preliminary data.</text>
</comment>
<gene>
    <name evidence="2" type="ORF">ACFFTR_09825</name>
</gene>
<evidence type="ECO:0000313" key="2">
    <source>
        <dbReference type="EMBL" id="MFB9443382.1"/>
    </source>
</evidence>
<dbReference type="RefSeq" id="WP_223103519.1">
    <property type="nucleotide sequence ID" value="NZ_CP061913.1"/>
</dbReference>
<feature type="region of interest" description="Disordered" evidence="1">
    <location>
        <begin position="114"/>
        <end position="157"/>
    </location>
</feature>
<reference evidence="2 3" key="1">
    <citation type="submission" date="2024-09" db="EMBL/GenBank/DDBJ databases">
        <authorList>
            <person name="Sun Q."/>
            <person name="Mori K."/>
        </authorList>
    </citation>
    <scope>NUCLEOTIDE SEQUENCE [LARGE SCALE GENOMIC DNA]</scope>
    <source>
        <strain evidence="2 3">JCM 3307</strain>
    </source>
</reference>
<protein>
    <recommendedName>
        <fullName evidence="4">Transposase IS701-like DDE domain-containing protein</fullName>
    </recommendedName>
</protein>
<proteinExistence type="predicted"/>
<accession>A0ABV5M3E7</accession>
<sequence length="157" mass="16898">MWTTEDREVAAAARVEAGQVEEKLGALIGRIGAHFSRVEPVRQVGKYIRGLMSDLPRKNCWTLAEYAGDATPDRMQRLLERASRNTFAVMRAVRDFVVQHLADPHAPAVLVLDEGGQEKSGTAPPPGSKGSTSAVPARCPTRSTSSTPPTAHRAATP</sequence>
<evidence type="ECO:0000313" key="3">
    <source>
        <dbReference type="Proteomes" id="UP001589608"/>
    </source>
</evidence>
<keyword evidence="3" id="KW-1185">Reference proteome</keyword>
<feature type="compositionally biased region" description="Low complexity" evidence="1">
    <location>
        <begin position="136"/>
        <end position="157"/>
    </location>
</feature>
<dbReference type="Proteomes" id="UP001589608">
    <property type="component" value="Unassembled WGS sequence"/>
</dbReference>
<organism evidence="2 3">
    <name type="scientific">Dactylosporangium vinaceum</name>
    <dbReference type="NCBI Taxonomy" id="53362"/>
    <lineage>
        <taxon>Bacteria</taxon>
        <taxon>Bacillati</taxon>
        <taxon>Actinomycetota</taxon>
        <taxon>Actinomycetes</taxon>
        <taxon>Micromonosporales</taxon>
        <taxon>Micromonosporaceae</taxon>
        <taxon>Dactylosporangium</taxon>
    </lineage>
</organism>